<evidence type="ECO:0000313" key="5">
    <source>
        <dbReference type="Proteomes" id="UP001301769"/>
    </source>
</evidence>
<comment type="caution">
    <text evidence="4">The sequence shown here is derived from an EMBL/GenBank/DDBJ whole genome shotgun (WGS) entry which is preliminary data.</text>
</comment>
<keyword evidence="2" id="KW-0812">Transmembrane</keyword>
<keyword evidence="2" id="KW-0472">Membrane</keyword>
<keyword evidence="3" id="KW-0732">Signal</keyword>
<evidence type="ECO:0000256" key="3">
    <source>
        <dbReference type="SAM" id="SignalP"/>
    </source>
</evidence>
<evidence type="ECO:0000256" key="1">
    <source>
        <dbReference type="SAM" id="MobiDB-lite"/>
    </source>
</evidence>
<feature type="signal peptide" evidence="3">
    <location>
        <begin position="1"/>
        <end position="23"/>
    </location>
</feature>
<feature type="transmembrane region" description="Helical" evidence="2">
    <location>
        <begin position="162"/>
        <end position="185"/>
    </location>
</feature>
<keyword evidence="2" id="KW-1133">Transmembrane helix</keyword>
<evidence type="ECO:0000313" key="4">
    <source>
        <dbReference type="EMBL" id="KAK4212084.1"/>
    </source>
</evidence>
<dbReference type="AlphaFoldDB" id="A0AAN6Y3Y5"/>
<reference evidence="4" key="1">
    <citation type="journal article" date="2023" name="Mol. Phylogenet. Evol.">
        <title>Genome-scale phylogeny and comparative genomics of the fungal order Sordariales.</title>
        <authorList>
            <person name="Hensen N."/>
            <person name="Bonometti L."/>
            <person name="Westerberg I."/>
            <person name="Brannstrom I.O."/>
            <person name="Guillou S."/>
            <person name="Cros-Aarteil S."/>
            <person name="Calhoun S."/>
            <person name="Haridas S."/>
            <person name="Kuo A."/>
            <person name="Mondo S."/>
            <person name="Pangilinan J."/>
            <person name="Riley R."/>
            <person name="LaButti K."/>
            <person name="Andreopoulos B."/>
            <person name="Lipzen A."/>
            <person name="Chen C."/>
            <person name="Yan M."/>
            <person name="Daum C."/>
            <person name="Ng V."/>
            <person name="Clum A."/>
            <person name="Steindorff A."/>
            <person name="Ohm R.A."/>
            <person name="Martin F."/>
            <person name="Silar P."/>
            <person name="Natvig D.O."/>
            <person name="Lalanne C."/>
            <person name="Gautier V."/>
            <person name="Ament-Velasquez S.L."/>
            <person name="Kruys A."/>
            <person name="Hutchinson M.I."/>
            <person name="Powell A.J."/>
            <person name="Barry K."/>
            <person name="Miller A.N."/>
            <person name="Grigoriev I.V."/>
            <person name="Debuchy R."/>
            <person name="Gladieux P."/>
            <person name="Hiltunen Thoren M."/>
            <person name="Johannesson H."/>
        </authorList>
    </citation>
    <scope>NUCLEOTIDE SEQUENCE</scope>
    <source>
        <strain evidence="4">PSN293</strain>
    </source>
</reference>
<feature type="region of interest" description="Disordered" evidence="1">
    <location>
        <begin position="131"/>
        <end position="156"/>
    </location>
</feature>
<proteinExistence type="predicted"/>
<organism evidence="4 5">
    <name type="scientific">Rhypophila decipiens</name>
    <dbReference type="NCBI Taxonomy" id="261697"/>
    <lineage>
        <taxon>Eukaryota</taxon>
        <taxon>Fungi</taxon>
        <taxon>Dikarya</taxon>
        <taxon>Ascomycota</taxon>
        <taxon>Pezizomycotina</taxon>
        <taxon>Sordariomycetes</taxon>
        <taxon>Sordariomycetidae</taxon>
        <taxon>Sordariales</taxon>
        <taxon>Naviculisporaceae</taxon>
        <taxon>Rhypophila</taxon>
    </lineage>
</organism>
<evidence type="ECO:0000256" key="2">
    <source>
        <dbReference type="SAM" id="Phobius"/>
    </source>
</evidence>
<reference evidence="4" key="2">
    <citation type="submission" date="2023-05" db="EMBL/GenBank/DDBJ databases">
        <authorList>
            <consortium name="Lawrence Berkeley National Laboratory"/>
            <person name="Steindorff A."/>
            <person name="Hensen N."/>
            <person name="Bonometti L."/>
            <person name="Westerberg I."/>
            <person name="Brannstrom I.O."/>
            <person name="Guillou S."/>
            <person name="Cros-Aarteil S."/>
            <person name="Calhoun S."/>
            <person name="Haridas S."/>
            <person name="Kuo A."/>
            <person name="Mondo S."/>
            <person name="Pangilinan J."/>
            <person name="Riley R."/>
            <person name="Labutti K."/>
            <person name="Andreopoulos B."/>
            <person name="Lipzen A."/>
            <person name="Chen C."/>
            <person name="Yanf M."/>
            <person name="Daum C."/>
            <person name="Ng V."/>
            <person name="Clum A."/>
            <person name="Ohm R."/>
            <person name="Martin F."/>
            <person name="Silar P."/>
            <person name="Natvig D."/>
            <person name="Lalanne C."/>
            <person name="Gautier V."/>
            <person name="Ament-Velasquez S.L."/>
            <person name="Kruys A."/>
            <person name="Hutchinson M.I."/>
            <person name="Powell A.J."/>
            <person name="Barry K."/>
            <person name="Miller A.N."/>
            <person name="Grigoriev I.V."/>
            <person name="Debuchy R."/>
            <person name="Gladieux P."/>
            <person name="Thoren M.H."/>
            <person name="Johannesson H."/>
        </authorList>
    </citation>
    <scope>NUCLEOTIDE SEQUENCE</scope>
    <source>
        <strain evidence="4">PSN293</strain>
    </source>
</reference>
<feature type="compositionally biased region" description="Polar residues" evidence="1">
    <location>
        <begin position="141"/>
        <end position="151"/>
    </location>
</feature>
<keyword evidence="5" id="KW-1185">Reference proteome</keyword>
<name>A0AAN6Y3Y5_9PEZI</name>
<dbReference type="EMBL" id="MU858134">
    <property type="protein sequence ID" value="KAK4212084.1"/>
    <property type="molecule type" value="Genomic_DNA"/>
</dbReference>
<protein>
    <submittedName>
        <fullName evidence="4">Uncharacterized protein</fullName>
    </submittedName>
</protein>
<feature type="chain" id="PRO_5042997961" evidence="3">
    <location>
        <begin position="24"/>
        <end position="207"/>
    </location>
</feature>
<sequence>MKFWGSPLLPVVISASSWLLCAAEFTNSFDYATSSSDINLTWDAVAPHYYPLHITAQVIDKDGDGTKATGYKTNITVGITGNSYKWVGIPYPLRWIPAGLYQIELRTSTWNDNESTVLAKSRFFRILEAPAEESPPPNATQPPSSNDPQGSKTDDSGVNKPLAIGLAVSFGVPALVTLVVVGWCVRRRRQRAKRIASQLKRSDFIIH</sequence>
<gene>
    <name evidence="4" type="ORF">QBC37DRAFT_288736</name>
</gene>
<dbReference type="Proteomes" id="UP001301769">
    <property type="component" value="Unassembled WGS sequence"/>
</dbReference>
<accession>A0AAN6Y3Y5</accession>